<protein>
    <recommendedName>
        <fullName evidence="3">Transposase</fullName>
    </recommendedName>
</protein>
<proteinExistence type="predicted"/>
<organism evidence="1 2">
    <name type="scientific">Mycobacterium lacus</name>
    <dbReference type="NCBI Taxonomy" id="169765"/>
    <lineage>
        <taxon>Bacteria</taxon>
        <taxon>Bacillati</taxon>
        <taxon>Actinomycetota</taxon>
        <taxon>Actinomycetes</taxon>
        <taxon>Mycobacteriales</taxon>
        <taxon>Mycobacteriaceae</taxon>
        <taxon>Mycobacterium</taxon>
    </lineage>
</organism>
<dbReference type="Proteomes" id="UP000466396">
    <property type="component" value="Chromosome"/>
</dbReference>
<accession>A0A7I7NH04</accession>
<dbReference type="KEGG" id="mlj:MLAC_00710"/>
<name>A0A7I7NH04_9MYCO</name>
<gene>
    <name evidence="1" type="ORF">MLAC_00710</name>
</gene>
<evidence type="ECO:0008006" key="3">
    <source>
        <dbReference type="Google" id="ProtNLM"/>
    </source>
</evidence>
<evidence type="ECO:0000313" key="1">
    <source>
        <dbReference type="EMBL" id="BBX94777.1"/>
    </source>
</evidence>
<keyword evidence="2" id="KW-1185">Reference proteome</keyword>
<reference evidence="1 2" key="1">
    <citation type="journal article" date="2019" name="Emerg. Microbes Infect.">
        <title>Comprehensive subspecies identification of 175 nontuberculous mycobacteria species based on 7547 genomic profiles.</title>
        <authorList>
            <person name="Matsumoto Y."/>
            <person name="Kinjo T."/>
            <person name="Motooka D."/>
            <person name="Nabeya D."/>
            <person name="Jung N."/>
            <person name="Uechi K."/>
            <person name="Horii T."/>
            <person name="Iida T."/>
            <person name="Fujita J."/>
            <person name="Nakamura S."/>
        </authorList>
    </citation>
    <scope>NUCLEOTIDE SEQUENCE [LARGE SCALE GENOMIC DNA]</scope>
    <source>
        <strain evidence="1 2">JCM 15657</strain>
    </source>
</reference>
<sequence length="92" mass="10450">MVLAGRVLAKLGAAYDVRSRDTRIDEKINRSIWRIVFDQRRGIMKLCRLAQLARLKRARTLPRAPSHRDRAPFGVVRSSLISQARDPATVSP</sequence>
<dbReference type="EMBL" id="AP022581">
    <property type="protein sequence ID" value="BBX94777.1"/>
    <property type="molecule type" value="Genomic_DNA"/>
</dbReference>
<dbReference type="AlphaFoldDB" id="A0A7I7NH04"/>
<evidence type="ECO:0000313" key="2">
    <source>
        <dbReference type="Proteomes" id="UP000466396"/>
    </source>
</evidence>